<keyword evidence="2" id="KW-0677">Repeat</keyword>
<name>A0A370QIP8_9FLAO</name>
<evidence type="ECO:0000256" key="2">
    <source>
        <dbReference type="ARBA" id="ARBA00022737"/>
    </source>
</evidence>
<reference evidence="5 6" key="1">
    <citation type="submission" date="2018-07" db="EMBL/GenBank/DDBJ databases">
        <title>Genomic Encyclopedia of Type Strains, Phase IV (KMG-IV): sequencing the most valuable type-strain genomes for metagenomic binning, comparative biology and taxonomic classification.</title>
        <authorList>
            <person name="Goeker M."/>
        </authorList>
    </citation>
    <scope>NUCLEOTIDE SEQUENCE [LARGE SCALE GENOMIC DNA]</scope>
    <source>
        <strain evidence="5 6">DSM 101478</strain>
    </source>
</reference>
<feature type="domain" description="HYR" evidence="4">
    <location>
        <begin position="470"/>
        <end position="556"/>
    </location>
</feature>
<dbReference type="PROSITE" id="PS50825">
    <property type="entry name" value="HYR"/>
    <property type="match status" value="1"/>
</dbReference>
<evidence type="ECO:0000259" key="4">
    <source>
        <dbReference type="PROSITE" id="PS50825"/>
    </source>
</evidence>
<dbReference type="OrthoDB" id="9815940at2"/>
<dbReference type="RefSeq" id="WP_147278474.1">
    <property type="nucleotide sequence ID" value="NZ_QRAO01000001.1"/>
</dbReference>
<dbReference type="NCBIfam" id="TIGR04312">
    <property type="entry name" value="choice_anch_B"/>
    <property type="match status" value="1"/>
</dbReference>
<dbReference type="PANTHER" id="PTHR38787:SF3">
    <property type="entry name" value="REGULATORY P DOMAIN-CONTAINING PROTEIN"/>
    <property type="match status" value="1"/>
</dbReference>
<dbReference type="Proteomes" id="UP000255317">
    <property type="component" value="Unassembled WGS sequence"/>
</dbReference>
<feature type="signal peptide" evidence="3">
    <location>
        <begin position="1"/>
        <end position="19"/>
    </location>
</feature>
<dbReference type="AlphaFoldDB" id="A0A370QIP8"/>
<keyword evidence="1 3" id="KW-0732">Signal</keyword>
<accession>A0A370QIP8</accession>
<feature type="chain" id="PRO_5016992840" evidence="3">
    <location>
        <begin position="20"/>
        <end position="640"/>
    </location>
</feature>
<dbReference type="EMBL" id="QRAO01000001">
    <property type="protein sequence ID" value="RDK88221.1"/>
    <property type="molecule type" value="Genomic_DNA"/>
</dbReference>
<comment type="caution">
    <text evidence="5">The sequence shown here is derived from an EMBL/GenBank/DDBJ whole genome shotgun (WGS) entry which is preliminary data.</text>
</comment>
<protein>
    <submittedName>
        <fullName evidence="5">Choice-of-anchor B domain-containing protein</fullName>
    </submittedName>
</protein>
<keyword evidence="6" id="KW-1185">Reference proteome</keyword>
<proteinExistence type="predicted"/>
<evidence type="ECO:0000256" key="1">
    <source>
        <dbReference type="ARBA" id="ARBA00022729"/>
    </source>
</evidence>
<dbReference type="Pfam" id="PF18962">
    <property type="entry name" value="Por_Secre_tail"/>
    <property type="match status" value="1"/>
</dbReference>
<sequence length="640" mass="68946">MKKTLLTLAFSLTSTIALLAQTPCTGGNAGPYPCNGYDLQSQFDLNVLNAGAGNDSWGWTDPTNGDEYAIVGLSNGTVFIDITNPTNPTYLGKLPTHTSNSTWRDIKVYNNHAFIVSEAGGHGMQVFDLTRLRNVPSPPTTFTEDAHFNGFGSAHNIVINEDTGYAYPVGAAPFNGGPIFINIQDPLNPVEEGGYSMDAYSHDAQIVTYCGPDQDYNGREILIGSNEDEVIIADITDKANPVNISSISYSDVGYTHQGWFTEDQRFFILGDETDELNLGFNTRTVVFDFNDLDNPSLAFEYSGPSSAIDHNGYTKGEKFYLSSYRAGLRVLDVSDIENGNMTEEGFFDSYPNNDNASFSGAWSVYPYFESGNIVISDINRGFLLVKAQNGDTTKPVASCVTTTVELDAAGNGELNPQEAANGSTDDVGIAGYLACDRFFDCTDIGTTTVEIEVYDAFGNRDTCTATVEVVDNLAPAITCPADEEVMYDAGQTFYTVPDYIAAGEVTATDNCTTSLTITQDPPAGTQLTAGNYNIVFESTDNSSNVGSCSFQLAVEVPLSVAENTLEAGLDVFPNPTADLLNITSKNSDMHTISVVDITGKTVYLQETAAITTATLDVSTYSKGVYFVTINNTVTKKIIKK</sequence>
<dbReference type="PANTHER" id="PTHR38787">
    <property type="entry name" value="REGULATORY P DOMAIN-CONTAINING PROTEIN"/>
    <property type="match status" value="1"/>
</dbReference>
<dbReference type="GO" id="GO:0005576">
    <property type="term" value="C:extracellular region"/>
    <property type="evidence" value="ECO:0007669"/>
    <property type="project" value="TreeGrafter"/>
</dbReference>
<evidence type="ECO:0000313" key="5">
    <source>
        <dbReference type="EMBL" id="RDK88221.1"/>
    </source>
</evidence>
<dbReference type="NCBIfam" id="TIGR04183">
    <property type="entry name" value="Por_Secre_tail"/>
    <property type="match status" value="1"/>
</dbReference>
<evidence type="ECO:0000313" key="6">
    <source>
        <dbReference type="Proteomes" id="UP000255317"/>
    </source>
</evidence>
<gene>
    <name evidence="5" type="ORF">C8D94_10190</name>
</gene>
<organism evidence="5 6">
    <name type="scientific">Marinirhabdus gelatinilytica</name>
    <dbReference type="NCBI Taxonomy" id="1703343"/>
    <lineage>
        <taxon>Bacteria</taxon>
        <taxon>Pseudomonadati</taxon>
        <taxon>Bacteroidota</taxon>
        <taxon>Flavobacteriia</taxon>
        <taxon>Flavobacteriales</taxon>
        <taxon>Flavobacteriaceae</taxon>
    </lineage>
</organism>
<dbReference type="InterPro" id="IPR003410">
    <property type="entry name" value="HYR_dom"/>
</dbReference>
<evidence type="ECO:0000256" key="3">
    <source>
        <dbReference type="SAM" id="SignalP"/>
    </source>
</evidence>
<dbReference type="InterPro" id="IPR026444">
    <property type="entry name" value="Secre_tail"/>
</dbReference>
<dbReference type="Pfam" id="PF02494">
    <property type="entry name" value="HYR"/>
    <property type="match status" value="1"/>
</dbReference>
<dbReference type="InterPro" id="IPR027589">
    <property type="entry name" value="Choice_anch_B"/>
</dbReference>